<dbReference type="RefSeq" id="WP_122245674.1">
    <property type="nucleotide sequence ID" value="NZ_RDQJ01000023.1"/>
</dbReference>
<name>A0A3M6R5F3_9BURK</name>
<comment type="caution">
    <text evidence="2">The sequence shown here is derived from an EMBL/GenBank/DDBJ whole genome shotgun (WGS) entry which is preliminary data.</text>
</comment>
<organism evidence="2 3">
    <name type="scientific">Vandammella animalimorsus</name>
    <dbReference type="NCBI Taxonomy" id="2029117"/>
    <lineage>
        <taxon>Bacteria</taxon>
        <taxon>Pseudomonadati</taxon>
        <taxon>Pseudomonadota</taxon>
        <taxon>Betaproteobacteria</taxon>
        <taxon>Burkholderiales</taxon>
        <taxon>Comamonadaceae</taxon>
        <taxon>Vandammella</taxon>
    </lineage>
</organism>
<feature type="chain" id="PRO_5018053156" description="Lipoprotein" evidence="1">
    <location>
        <begin position="30"/>
        <end position="81"/>
    </location>
</feature>
<dbReference type="PROSITE" id="PS51257">
    <property type="entry name" value="PROKAR_LIPOPROTEIN"/>
    <property type="match status" value="1"/>
</dbReference>
<protein>
    <recommendedName>
        <fullName evidence="4">Lipoprotein</fullName>
    </recommendedName>
</protein>
<evidence type="ECO:0000313" key="2">
    <source>
        <dbReference type="EMBL" id="RMX10497.1"/>
    </source>
</evidence>
<keyword evidence="1" id="KW-0732">Signal</keyword>
<feature type="signal peptide" evidence="1">
    <location>
        <begin position="1"/>
        <end position="29"/>
    </location>
</feature>
<dbReference type="AlphaFoldDB" id="A0A3M6R5F3"/>
<evidence type="ECO:0000313" key="3">
    <source>
        <dbReference type="Proteomes" id="UP000275180"/>
    </source>
</evidence>
<evidence type="ECO:0008006" key="4">
    <source>
        <dbReference type="Google" id="ProtNLM"/>
    </source>
</evidence>
<dbReference type="EMBL" id="RDQJ01000023">
    <property type="protein sequence ID" value="RMX10497.1"/>
    <property type="molecule type" value="Genomic_DNA"/>
</dbReference>
<dbReference type="Proteomes" id="UP000275180">
    <property type="component" value="Unassembled WGS sequence"/>
</dbReference>
<accession>A0A3M6R5F3</accession>
<sequence>MKTSNALKPAPILAAALLLGACATSQAPAGQQRGSFIDRQGNRVILDKKRPEAAPTVLEGAGGVYECRNGQCQPLAPVQIQ</sequence>
<reference evidence="2 3" key="1">
    <citation type="submission" date="2018-10" db="EMBL/GenBank/DDBJ databases">
        <title>Comamonadaceae CDC group NO-1 genome sequencing and assembly.</title>
        <authorList>
            <person name="Bernier A.-M."/>
            <person name="Bernard K."/>
        </authorList>
    </citation>
    <scope>NUCLEOTIDE SEQUENCE [LARGE SCALE GENOMIC DNA]</scope>
    <source>
        <strain evidence="2 3">NML180582</strain>
    </source>
</reference>
<gene>
    <name evidence="2" type="ORF">EBQ34_12280</name>
</gene>
<proteinExistence type="predicted"/>
<evidence type="ECO:0000256" key="1">
    <source>
        <dbReference type="SAM" id="SignalP"/>
    </source>
</evidence>